<dbReference type="CDD" id="cd21141">
    <property type="entry name" value="Cas6_III-like"/>
    <property type="match status" value="1"/>
</dbReference>
<name>A0ABY5AT35_9CYAN</name>
<dbReference type="InterPro" id="IPR045648">
    <property type="entry name" value="CRISPR-assoc_Cas6-like_N"/>
</dbReference>
<dbReference type="InterPro" id="IPR045747">
    <property type="entry name" value="CRISPR-assoc_prot_Cas6_N_sf"/>
</dbReference>
<keyword evidence="2" id="KW-0255">Endonuclease</keyword>
<dbReference type="Pfam" id="PF10040">
    <property type="entry name" value="CRISPR_Cas6"/>
    <property type="match status" value="1"/>
</dbReference>
<evidence type="ECO:0000256" key="2">
    <source>
        <dbReference type="ARBA" id="ARBA00022759"/>
    </source>
</evidence>
<feature type="domain" description="CRISPR-associated protein Cas6-like N-terminal" evidence="6">
    <location>
        <begin position="1"/>
        <end position="151"/>
    </location>
</feature>
<organism evidence="7 8">
    <name type="scientific">Phormidium yuhuli AB48</name>
    <dbReference type="NCBI Taxonomy" id="2940671"/>
    <lineage>
        <taxon>Bacteria</taxon>
        <taxon>Bacillati</taxon>
        <taxon>Cyanobacteriota</taxon>
        <taxon>Cyanophyceae</taxon>
        <taxon>Oscillatoriophycideae</taxon>
        <taxon>Oscillatoriales</taxon>
        <taxon>Oscillatoriaceae</taxon>
        <taxon>Phormidium</taxon>
        <taxon>Phormidium yuhuli</taxon>
    </lineage>
</organism>
<proteinExistence type="predicted"/>
<evidence type="ECO:0000313" key="7">
    <source>
        <dbReference type="EMBL" id="USR91293.1"/>
    </source>
</evidence>
<dbReference type="NCBIfam" id="TIGR01877">
    <property type="entry name" value="cas_cas6"/>
    <property type="match status" value="1"/>
</dbReference>
<reference evidence="7" key="1">
    <citation type="submission" date="2022-06" db="EMBL/GenBank/DDBJ databases">
        <title>Genome sequence of Phormidium yuhuli AB48 isolated from an industrial photobioreactor environment.</title>
        <authorList>
            <person name="Qiu Y."/>
            <person name="Noonan A.J.C."/>
            <person name="Dofher K."/>
            <person name="Koch M."/>
            <person name="Kieft B."/>
            <person name="Lin X."/>
            <person name="Ziels R.M."/>
            <person name="Hallam S.J."/>
        </authorList>
    </citation>
    <scope>NUCLEOTIDE SEQUENCE</scope>
    <source>
        <strain evidence="7">AB48</strain>
    </source>
</reference>
<evidence type="ECO:0000259" key="6">
    <source>
        <dbReference type="Pfam" id="PF19308"/>
    </source>
</evidence>
<gene>
    <name evidence="7" type="primary">cas6</name>
    <name evidence="7" type="ORF">NEA10_00695</name>
</gene>
<protein>
    <submittedName>
        <fullName evidence="7">CRISPR-associated endoribonuclease Cas6</fullName>
    </submittedName>
</protein>
<evidence type="ECO:0000256" key="4">
    <source>
        <dbReference type="ARBA" id="ARBA00023118"/>
    </source>
</evidence>
<dbReference type="EMBL" id="CP098611">
    <property type="protein sequence ID" value="USR91293.1"/>
    <property type="molecule type" value="Genomic_DNA"/>
</dbReference>
<keyword evidence="4" id="KW-0051">Antiviral defense</keyword>
<accession>A0ABY5AT35</accession>
<dbReference type="Gene3D" id="3.30.70.1890">
    <property type="match status" value="1"/>
</dbReference>
<evidence type="ECO:0000256" key="1">
    <source>
        <dbReference type="ARBA" id="ARBA00022722"/>
    </source>
</evidence>
<evidence type="ECO:0000256" key="3">
    <source>
        <dbReference type="ARBA" id="ARBA00022801"/>
    </source>
</evidence>
<feature type="domain" description="CRISPR-associated protein Cas6 C-terminal" evidence="5">
    <location>
        <begin position="163"/>
        <end position="279"/>
    </location>
</feature>
<dbReference type="Pfam" id="PF19308">
    <property type="entry name" value="CRISPR_Cas6_N"/>
    <property type="match status" value="1"/>
</dbReference>
<dbReference type="Gene3D" id="3.30.70.1900">
    <property type="match status" value="1"/>
</dbReference>
<evidence type="ECO:0000259" key="5">
    <source>
        <dbReference type="Pfam" id="PF10040"/>
    </source>
</evidence>
<sequence length="288" mass="32523">MPYSLVFNFIPETLIPPDYATGRHLNALFITAVNAVDPELASYLHEQKITKSFTISPLQKLPPSRRDAPPRIAPILQIQHRRPIPPQTPCWWRISLLDDQLFGRLSQLWLNLNPRQPWHLGAANLHITSILGTPQSTQPWANACSYADLYETASDSNRRLSFQLATPVAFRQQKYDSSLPTPDSVFRSLHNSWKQYSGIELNGFSTDNIFPSYFDINTEILDLDFRKKGKSSKFIGAVGSIDFRILGDVEPDTIKALNTLSQYALYCGIGRKTTMGMGMALARSPRRS</sequence>
<keyword evidence="3" id="KW-0378">Hydrolase</keyword>
<dbReference type="InterPro" id="IPR019267">
    <property type="entry name" value="CRISPR-assoc_Cas6_C"/>
</dbReference>
<evidence type="ECO:0000313" key="8">
    <source>
        <dbReference type="Proteomes" id="UP001056708"/>
    </source>
</evidence>
<dbReference type="RefSeq" id="WP_252663321.1">
    <property type="nucleotide sequence ID" value="NZ_CP098611.1"/>
</dbReference>
<keyword evidence="1" id="KW-0540">Nuclease</keyword>
<dbReference type="Proteomes" id="UP001056708">
    <property type="component" value="Chromosome"/>
</dbReference>
<keyword evidence="8" id="KW-1185">Reference proteome</keyword>
<dbReference type="InterPro" id="IPR010156">
    <property type="entry name" value="CRISPR-assoc_prot_Cas6"/>
</dbReference>